<dbReference type="AlphaFoldDB" id="A0A5A9W5V9"/>
<dbReference type="Proteomes" id="UP000325302">
    <property type="component" value="Unassembled WGS sequence"/>
</dbReference>
<reference evidence="2 3" key="1">
    <citation type="submission" date="2019-03" db="EMBL/GenBank/DDBJ databases">
        <title>Nitrincola sp. nov. isolated from an Indian soda lake.</title>
        <authorList>
            <person name="Joshi A."/>
            <person name="Thite S.V."/>
            <person name="Joseph N."/>
            <person name="Dhotre D."/>
            <person name="Moorthy M."/>
            <person name="Shouche Y.S."/>
        </authorList>
    </citation>
    <scope>NUCLEOTIDE SEQUENCE [LARGE SCALE GENOMIC DNA]</scope>
    <source>
        <strain evidence="2 3">MEB193</strain>
    </source>
</reference>
<evidence type="ECO:0000313" key="3">
    <source>
        <dbReference type="Proteomes" id="UP000325302"/>
    </source>
</evidence>
<keyword evidence="1" id="KW-0812">Transmembrane</keyword>
<dbReference type="EMBL" id="SMRS01000002">
    <property type="protein sequence ID" value="KAA0875834.1"/>
    <property type="molecule type" value="Genomic_DNA"/>
</dbReference>
<accession>A0A5A9W5V9</accession>
<evidence type="ECO:0000313" key="2">
    <source>
        <dbReference type="EMBL" id="KAA0875834.1"/>
    </source>
</evidence>
<evidence type="ECO:0000256" key="1">
    <source>
        <dbReference type="SAM" id="Phobius"/>
    </source>
</evidence>
<keyword evidence="3" id="KW-1185">Reference proteome</keyword>
<sequence>MSKSQDRHKTHKISLILALVLSAFFAAAGIAGYQHTQDLLQLGVFLALSAVAFVVVRLVFYGVDRLLDSLDQDPSDRP</sequence>
<organism evidence="2 3">
    <name type="scientific">Nitrincola tapanii</name>
    <dbReference type="NCBI Taxonomy" id="1708751"/>
    <lineage>
        <taxon>Bacteria</taxon>
        <taxon>Pseudomonadati</taxon>
        <taxon>Pseudomonadota</taxon>
        <taxon>Gammaproteobacteria</taxon>
        <taxon>Oceanospirillales</taxon>
        <taxon>Oceanospirillaceae</taxon>
        <taxon>Nitrincola</taxon>
    </lineage>
</organism>
<keyword evidence="1" id="KW-0472">Membrane</keyword>
<protein>
    <submittedName>
        <fullName evidence="2">Uncharacterized protein</fullName>
    </submittedName>
</protein>
<proteinExistence type="predicted"/>
<comment type="caution">
    <text evidence="2">The sequence shown here is derived from an EMBL/GenBank/DDBJ whole genome shotgun (WGS) entry which is preliminary data.</text>
</comment>
<dbReference type="RefSeq" id="WP_149390138.1">
    <property type="nucleotide sequence ID" value="NZ_SMRS01000002.1"/>
</dbReference>
<feature type="transmembrane region" description="Helical" evidence="1">
    <location>
        <begin position="12"/>
        <end position="33"/>
    </location>
</feature>
<keyword evidence="1" id="KW-1133">Transmembrane helix</keyword>
<gene>
    <name evidence="2" type="ORF">E1H14_03885</name>
</gene>
<feature type="transmembrane region" description="Helical" evidence="1">
    <location>
        <begin position="39"/>
        <end position="60"/>
    </location>
</feature>
<name>A0A5A9W5V9_9GAMM</name>